<dbReference type="PANTHER" id="PTHR16231:SF2">
    <property type="entry name" value="COMM DOMAIN-CONTAINING PROTEIN 7"/>
    <property type="match status" value="1"/>
</dbReference>
<protein>
    <recommendedName>
        <fullName evidence="1">COMM domain-containing protein</fullName>
    </recommendedName>
</protein>
<reference evidence="2" key="1">
    <citation type="submission" date="2021-01" db="EMBL/GenBank/DDBJ databases">
        <authorList>
            <person name="Corre E."/>
            <person name="Pelletier E."/>
            <person name="Niang G."/>
            <person name="Scheremetjew M."/>
            <person name="Finn R."/>
            <person name="Kale V."/>
            <person name="Holt S."/>
            <person name="Cochrane G."/>
            <person name="Meng A."/>
            <person name="Brown T."/>
            <person name="Cohen L."/>
        </authorList>
    </citation>
    <scope>NUCLEOTIDE SEQUENCE</scope>
    <source>
        <strain evidence="2">CCMP1381</strain>
    </source>
</reference>
<sequence length="204" mass="22872">MENPNYNFCASSEIEPQIQSDLLNANSFDQIKFQEVVNLVLDLIVDPNGSAFQERLGLFAQENSVDVPVLRNVVRGLIILFRGASKQNLLPSQLTSDCVKLNLKQECVTAITNSWQIRHAALASVQMTKTLAANQLVDMEWKFGVTAASSEIAQIGSTFLHMKLVIDRGNGSREDVFMELSLPQFYEFMADMEKVKSYMDFLSP</sequence>
<dbReference type="GO" id="GO:0051059">
    <property type="term" value="F:NF-kappaB binding"/>
    <property type="evidence" value="ECO:0007669"/>
    <property type="project" value="TreeGrafter"/>
</dbReference>
<dbReference type="PROSITE" id="PS51269">
    <property type="entry name" value="COMM"/>
    <property type="match status" value="1"/>
</dbReference>
<dbReference type="Pfam" id="PF07258">
    <property type="entry name" value="COMM_domain"/>
    <property type="match status" value="1"/>
</dbReference>
<accession>A0A7S2DBL4</accession>
<gene>
    <name evidence="2" type="ORF">DSPE1174_LOCUS20677</name>
</gene>
<evidence type="ECO:0000313" key="2">
    <source>
        <dbReference type="EMBL" id="CAD9449207.1"/>
    </source>
</evidence>
<feature type="domain" description="COMM" evidence="1">
    <location>
        <begin position="135"/>
        <end position="203"/>
    </location>
</feature>
<organism evidence="2">
    <name type="scientific">Octactis speculum</name>
    <dbReference type="NCBI Taxonomy" id="3111310"/>
    <lineage>
        <taxon>Eukaryota</taxon>
        <taxon>Sar</taxon>
        <taxon>Stramenopiles</taxon>
        <taxon>Ochrophyta</taxon>
        <taxon>Dictyochophyceae</taxon>
        <taxon>Dictyochales</taxon>
        <taxon>Dictyochaceae</taxon>
        <taxon>Octactis</taxon>
    </lineage>
</organism>
<dbReference type="InterPro" id="IPR017920">
    <property type="entry name" value="COMM"/>
</dbReference>
<dbReference type="EMBL" id="HBGS01040271">
    <property type="protein sequence ID" value="CAD9449207.1"/>
    <property type="molecule type" value="Transcribed_RNA"/>
</dbReference>
<dbReference type="GO" id="GO:0045892">
    <property type="term" value="P:negative regulation of DNA-templated transcription"/>
    <property type="evidence" value="ECO:0007669"/>
    <property type="project" value="TreeGrafter"/>
</dbReference>
<evidence type="ECO:0000259" key="1">
    <source>
        <dbReference type="PROSITE" id="PS51269"/>
    </source>
</evidence>
<proteinExistence type="predicted"/>
<dbReference type="GO" id="GO:0033209">
    <property type="term" value="P:tumor necrosis factor-mediated signaling pathway"/>
    <property type="evidence" value="ECO:0007669"/>
    <property type="project" value="TreeGrafter"/>
</dbReference>
<dbReference type="Pfam" id="PF21672">
    <property type="entry name" value="COMM_HN"/>
    <property type="match status" value="1"/>
</dbReference>
<name>A0A7S2DBL4_9STRA</name>
<dbReference type="PANTHER" id="PTHR16231">
    <property type="entry name" value="COMM DOMAIN-CONTAINING PROTEIN 4-8 FAMILY MEMBER"/>
    <property type="match status" value="1"/>
</dbReference>
<dbReference type="AlphaFoldDB" id="A0A7S2DBL4"/>
<dbReference type="InterPro" id="IPR047155">
    <property type="entry name" value="COMMD4/6/7/8"/>
</dbReference>